<dbReference type="SUPFAM" id="SSF103481">
    <property type="entry name" value="Multidrug resistance efflux transporter EmrE"/>
    <property type="match status" value="2"/>
</dbReference>
<keyword evidence="4 6" id="KW-1133">Transmembrane helix</keyword>
<dbReference type="Proteomes" id="UP000218896">
    <property type="component" value="Unassembled WGS sequence"/>
</dbReference>
<dbReference type="PANTHER" id="PTHR32322:SF2">
    <property type="entry name" value="EAMA DOMAIN-CONTAINING PROTEIN"/>
    <property type="match status" value="1"/>
</dbReference>
<protein>
    <submittedName>
        <fullName evidence="8">EamA family transporter</fullName>
    </submittedName>
</protein>
<dbReference type="AlphaFoldDB" id="A0A2A2FCP7"/>
<evidence type="ECO:0000313" key="8">
    <source>
        <dbReference type="EMBL" id="PAU82355.1"/>
    </source>
</evidence>
<comment type="similarity">
    <text evidence="2">Belongs to the EamA transporter family.</text>
</comment>
<dbReference type="EMBL" id="NSKD01000001">
    <property type="protein sequence ID" value="PAU82355.1"/>
    <property type="molecule type" value="Genomic_DNA"/>
</dbReference>
<feature type="transmembrane region" description="Helical" evidence="6">
    <location>
        <begin position="96"/>
        <end position="115"/>
    </location>
</feature>
<dbReference type="Pfam" id="PF00892">
    <property type="entry name" value="EamA"/>
    <property type="match status" value="2"/>
</dbReference>
<feature type="transmembrane region" description="Helical" evidence="6">
    <location>
        <begin position="243"/>
        <end position="260"/>
    </location>
</feature>
<evidence type="ECO:0000259" key="7">
    <source>
        <dbReference type="Pfam" id="PF00892"/>
    </source>
</evidence>
<evidence type="ECO:0000256" key="5">
    <source>
        <dbReference type="ARBA" id="ARBA00023136"/>
    </source>
</evidence>
<dbReference type="InterPro" id="IPR037185">
    <property type="entry name" value="EmrE-like"/>
</dbReference>
<evidence type="ECO:0000256" key="4">
    <source>
        <dbReference type="ARBA" id="ARBA00022989"/>
    </source>
</evidence>
<feature type="transmembrane region" description="Helical" evidence="6">
    <location>
        <begin position="37"/>
        <end position="57"/>
    </location>
</feature>
<keyword evidence="9" id="KW-1185">Reference proteome</keyword>
<feature type="domain" description="EamA" evidence="7">
    <location>
        <begin position="17"/>
        <end position="140"/>
    </location>
</feature>
<evidence type="ECO:0000256" key="2">
    <source>
        <dbReference type="ARBA" id="ARBA00007362"/>
    </source>
</evidence>
<comment type="caution">
    <text evidence="8">The sequence shown here is derived from an EMBL/GenBank/DDBJ whole genome shotgun (WGS) entry which is preliminary data.</text>
</comment>
<feature type="transmembrane region" description="Helical" evidence="6">
    <location>
        <begin position="211"/>
        <end position="231"/>
    </location>
</feature>
<proteinExistence type="inferred from homology"/>
<sequence length="309" mass="32264">MPLPLRITATPLLETGLVIAWSSGFIGGTLASMTSSIFLVLFWRFFLAALVLIPLALPQLRRMKPRDMGLHGVIGGFAMFGYLATMIAAIDLGVPPGTAALIAALQPLATAALSGTVLGERVFLRQWVGLAVGFVGVSISVAGGLDQAPLGGYGLALVSMACIVAATLIAKAKAGATPLLPALTVQCAVSATLFLPLAALDGGLLPDMTPAFGYAVLWFIMFSTLAAYGLYWANLARTSTTRVSSLIYLTPPVTTVWAFMMFGEPITLSIVAGFLVSLAGVWLARTSPSDKTIACEESTEEVAEVSCDF</sequence>
<dbReference type="InterPro" id="IPR050638">
    <property type="entry name" value="AA-Vitamin_Transporters"/>
</dbReference>
<feature type="transmembrane region" description="Helical" evidence="6">
    <location>
        <begin position="69"/>
        <end position="90"/>
    </location>
</feature>
<evidence type="ECO:0000256" key="1">
    <source>
        <dbReference type="ARBA" id="ARBA00004141"/>
    </source>
</evidence>
<evidence type="ECO:0000313" key="9">
    <source>
        <dbReference type="Proteomes" id="UP000218896"/>
    </source>
</evidence>
<feature type="transmembrane region" description="Helical" evidence="6">
    <location>
        <begin position="127"/>
        <end position="145"/>
    </location>
</feature>
<dbReference type="InterPro" id="IPR000620">
    <property type="entry name" value="EamA_dom"/>
</dbReference>
<dbReference type="RefSeq" id="WP_095616449.1">
    <property type="nucleotide sequence ID" value="NZ_NSKD01000001.1"/>
</dbReference>
<feature type="transmembrane region" description="Helical" evidence="6">
    <location>
        <begin position="151"/>
        <end position="170"/>
    </location>
</feature>
<dbReference type="PANTHER" id="PTHR32322">
    <property type="entry name" value="INNER MEMBRANE TRANSPORTER"/>
    <property type="match status" value="1"/>
</dbReference>
<keyword evidence="3 6" id="KW-0812">Transmembrane</keyword>
<comment type="subcellular location">
    <subcellularLocation>
        <location evidence="1">Membrane</location>
        <topology evidence="1">Multi-pass membrane protein</topology>
    </subcellularLocation>
</comment>
<dbReference type="GO" id="GO:0016020">
    <property type="term" value="C:membrane"/>
    <property type="evidence" value="ECO:0007669"/>
    <property type="project" value="UniProtKB-SubCell"/>
</dbReference>
<feature type="transmembrane region" description="Helical" evidence="6">
    <location>
        <begin position="266"/>
        <end position="284"/>
    </location>
</feature>
<reference evidence="8 9" key="1">
    <citation type="submission" date="2017-08" db="EMBL/GenBank/DDBJ databases">
        <title>Halovibrio sewagensis sp. nov., isolated from wastewater of high salinity.</title>
        <authorList>
            <person name="Dong X."/>
            <person name="Zhang G."/>
        </authorList>
    </citation>
    <scope>NUCLEOTIDE SEQUENCE [LARGE SCALE GENOMIC DNA]</scope>
    <source>
        <strain evidence="8 9">YL5-2</strain>
    </source>
</reference>
<feature type="transmembrane region" description="Helical" evidence="6">
    <location>
        <begin position="12"/>
        <end position="31"/>
    </location>
</feature>
<accession>A0A2A2FCP7</accession>
<name>A0A2A2FCP7_9GAMM</name>
<feature type="transmembrane region" description="Helical" evidence="6">
    <location>
        <begin position="179"/>
        <end position="199"/>
    </location>
</feature>
<organism evidence="8 9">
    <name type="scientific">Halovibrio salipaludis</name>
    <dbReference type="NCBI Taxonomy" id="2032626"/>
    <lineage>
        <taxon>Bacteria</taxon>
        <taxon>Pseudomonadati</taxon>
        <taxon>Pseudomonadota</taxon>
        <taxon>Gammaproteobacteria</taxon>
        <taxon>Oceanospirillales</taxon>
        <taxon>Halomonadaceae</taxon>
        <taxon>Halovibrio</taxon>
    </lineage>
</organism>
<evidence type="ECO:0000256" key="6">
    <source>
        <dbReference type="SAM" id="Phobius"/>
    </source>
</evidence>
<feature type="domain" description="EamA" evidence="7">
    <location>
        <begin position="152"/>
        <end position="284"/>
    </location>
</feature>
<keyword evidence="5 6" id="KW-0472">Membrane</keyword>
<evidence type="ECO:0000256" key="3">
    <source>
        <dbReference type="ARBA" id="ARBA00022692"/>
    </source>
</evidence>
<gene>
    <name evidence="8" type="ORF">CK501_04210</name>
</gene>